<dbReference type="InterPro" id="IPR036514">
    <property type="entry name" value="SGNH_hydro_sf"/>
</dbReference>
<evidence type="ECO:0000313" key="1">
    <source>
        <dbReference type="EMBL" id="MBI4251532.1"/>
    </source>
</evidence>
<accession>A0A932ZT03</accession>
<proteinExistence type="predicted"/>
<sequence>MGDPTLAWPARLAAALARRVPAARVKVVNLGVARQTSREMAARFEREVPALKPALVIWETGTMEAVRSIDPDEFRQTVQAGLDRLRAAGLEVVLMDMQFSRLTHAVINIDRYVNVLREVADANDVPLFPRHSIMRHWAESGILDLRTADREKRRQLAVRLHECIGRELADFVTRGISAGRPAPAAGPGGGR</sequence>
<gene>
    <name evidence="1" type="ORF">HY618_03650</name>
</gene>
<dbReference type="Proteomes" id="UP000752292">
    <property type="component" value="Unassembled WGS sequence"/>
</dbReference>
<reference evidence="1" key="1">
    <citation type="submission" date="2020-07" db="EMBL/GenBank/DDBJ databases">
        <title>Huge and variable diversity of episymbiotic CPR bacteria and DPANN archaea in groundwater ecosystems.</title>
        <authorList>
            <person name="He C.Y."/>
            <person name="Keren R."/>
            <person name="Whittaker M."/>
            <person name="Farag I.F."/>
            <person name="Doudna J."/>
            <person name="Cate J.H.D."/>
            <person name="Banfield J.F."/>
        </authorList>
    </citation>
    <scope>NUCLEOTIDE SEQUENCE</scope>
    <source>
        <strain evidence="1">NC_groundwater_1370_Ag_S-0.2um_69_93</strain>
    </source>
</reference>
<dbReference type="Pfam" id="PF25182">
    <property type="entry name" value="NonGDSL"/>
    <property type="match status" value="1"/>
</dbReference>
<comment type="caution">
    <text evidence="1">The sequence shown here is derived from an EMBL/GenBank/DDBJ whole genome shotgun (WGS) entry which is preliminary data.</text>
</comment>
<dbReference type="SUPFAM" id="SSF52266">
    <property type="entry name" value="SGNH hydrolase"/>
    <property type="match status" value="1"/>
</dbReference>
<name>A0A932ZT03_UNCTE</name>
<dbReference type="GO" id="GO:0016788">
    <property type="term" value="F:hydrolase activity, acting on ester bonds"/>
    <property type="evidence" value="ECO:0007669"/>
    <property type="project" value="UniProtKB-ARBA"/>
</dbReference>
<dbReference type="EMBL" id="JACQRX010000162">
    <property type="protein sequence ID" value="MBI4251532.1"/>
    <property type="molecule type" value="Genomic_DNA"/>
</dbReference>
<evidence type="ECO:0008006" key="3">
    <source>
        <dbReference type="Google" id="ProtNLM"/>
    </source>
</evidence>
<dbReference type="AlphaFoldDB" id="A0A932ZT03"/>
<organism evidence="1 2">
    <name type="scientific">Tectimicrobiota bacterium</name>
    <dbReference type="NCBI Taxonomy" id="2528274"/>
    <lineage>
        <taxon>Bacteria</taxon>
        <taxon>Pseudomonadati</taxon>
        <taxon>Nitrospinota/Tectimicrobiota group</taxon>
        <taxon>Candidatus Tectimicrobiota</taxon>
    </lineage>
</organism>
<dbReference type="InterPro" id="IPR057572">
    <property type="entry name" value="NonGDSL"/>
</dbReference>
<evidence type="ECO:0000313" key="2">
    <source>
        <dbReference type="Proteomes" id="UP000752292"/>
    </source>
</evidence>
<protein>
    <recommendedName>
        <fullName evidence="3">SGNH/GDSL hydrolase family protein</fullName>
    </recommendedName>
</protein>
<dbReference type="Gene3D" id="3.40.50.1110">
    <property type="entry name" value="SGNH hydrolase"/>
    <property type="match status" value="1"/>
</dbReference>